<dbReference type="AlphaFoldDB" id="A0A087BDJ2"/>
<evidence type="ECO:0000313" key="3">
    <source>
        <dbReference type="EMBL" id="KFI69092.1"/>
    </source>
</evidence>
<keyword evidence="2" id="KW-0472">Membrane</keyword>
<dbReference type="Proteomes" id="UP000029060">
    <property type="component" value="Unassembled WGS sequence"/>
</dbReference>
<dbReference type="STRING" id="78345.BMERY_0591"/>
<feature type="transmembrane region" description="Helical" evidence="2">
    <location>
        <begin position="480"/>
        <end position="500"/>
    </location>
</feature>
<sequence length="513" mass="56413">METAADSRTESPHIHAREPLQLVDMNLRFRNDGSFRVLQLADIQDGPKVRPDTIRLIEAAIREADPDLIVLTGDQIRGYDPAYINTFLRRRGERPGARLRAVTKLEARLQGIKQRLLRGTDDGSATDKLLEETRGKVRGTFSSFLKPVTDAGVPFAATYGNHDFQCGILADEQDDIYREFPGCLNPSPGSSQFAPEPGTFALPIEASDGSGRIAMSVMLLNSGDYENDGNDGTDNVSNPANASNAANTDNAVNANGSMASYIDYTANPHAWDLADSNGYGTPTQQAIDWLGTVQRELGARNGDGEPVPAIVFQHIPPQEFYDCLKEVPMWTPNAVEGTRRYAGRCYMLRTDICRPGSHLGEGIGCPDTNADEVHAMNDAGGYFALYCGHDHKNSFVAHVHDLDLGYSPTCGFGCYGPKSRLRGIRFFEFNERNPRGYVTRVLTWGELIGRYSSNEMSVFFGDHCATDLTGIRNELRRPQVFALLTGLLGFSAFTIIRTLFGGGRHGENHGRKH</sequence>
<name>A0A087BDJ2_9BIFI</name>
<dbReference type="PANTHER" id="PTHR32440:SF11">
    <property type="entry name" value="METALLOPHOSPHOESTERASE DOMAIN-CONTAINING PROTEIN"/>
    <property type="match status" value="1"/>
</dbReference>
<evidence type="ECO:0000313" key="4">
    <source>
        <dbReference type="Proteomes" id="UP000029060"/>
    </source>
</evidence>
<dbReference type="eggNOG" id="COG1409">
    <property type="taxonomic scope" value="Bacteria"/>
</dbReference>
<dbReference type="GO" id="GO:0016788">
    <property type="term" value="F:hydrolase activity, acting on ester bonds"/>
    <property type="evidence" value="ECO:0007669"/>
    <property type="project" value="TreeGrafter"/>
</dbReference>
<dbReference type="SUPFAM" id="SSF56300">
    <property type="entry name" value="Metallo-dependent phosphatases"/>
    <property type="match status" value="1"/>
</dbReference>
<keyword evidence="2" id="KW-1133">Transmembrane helix</keyword>
<dbReference type="PANTHER" id="PTHR32440">
    <property type="entry name" value="PHOSPHATASE DCR2-RELATED-RELATED"/>
    <property type="match status" value="1"/>
</dbReference>
<comment type="caution">
    <text evidence="3">The sequence shown here is derived from an EMBL/GenBank/DDBJ whole genome shotgun (WGS) entry which is preliminary data.</text>
</comment>
<keyword evidence="3" id="KW-0378">Hydrolase</keyword>
<reference evidence="3 4" key="1">
    <citation type="submission" date="2014-03" db="EMBL/GenBank/DDBJ databases">
        <title>Genomics of Bifidobacteria.</title>
        <authorList>
            <person name="Ventura M."/>
            <person name="Milani C."/>
            <person name="Lugli G.A."/>
        </authorList>
    </citation>
    <scope>NUCLEOTIDE SEQUENCE [LARGE SCALE GENOMIC DNA]</scope>
    <source>
        <strain evidence="3 4">LMG 11341</strain>
    </source>
</reference>
<dbReference type="InterPro" id="IPR029052">
    <property type="entry name" value="Metallo-depent_PP-like"/>
</dbReference>
<feature type="compositionally biased region" description="Low complexity" evidence="1">
    <location>
        <begin position="234"/>
        <end position="249"/>
    </location>
</feature>
<evidence type="ECO:0000256" key="2">
    <source>
        <dbReference type="SAM" id="Phobius"/>
    </source>
</evidence>
<organism evidence="3 4">
    <name type="scientific">Bifidobacterium merycicum</name>
    <dbReference type="NCBI Taxonomy" id="78345"/>
    <lineage>
        <taxon>Bacteria</taxon>
        <taxon>Bacillati</taxon>
        <taxon>Actinomycetota</taxon>
        <taxon>Actinomycetes</taxon>
        <taxon>Bifidobacteriales</taxon>
        <taxon>Bifidobacteriaceae</taxon>
        <taxon>Bifidobacterium</taxon>
    </lineage>
</organism>
<proteinExistence type="predicted"/>
<dbReference type="EMBL" id="JGZC01000010">
    <property type="protein sequence ID" value="KFI69092.1"/>
    <property type="molecule type" value="Genomic_DNA"/>
</dbReference>
<keyword evidence="4" id="KW-1185">Reference proteome</keyword>
<dbReference type="GO" id="GO:0005737">
    <property type="term" value="C:cytoplasm"/>
    <property type="evidence" value="ECO:0007669"/>
    <property type="project" value="TreeGrafter"/>
</dbReference>
<evidence type="ECO:0000256" key="1">
    <source>
        <dbReference type="SAM" id="MobiDB-lite"/>
    </source>
</evidence>
<accession>A0A087BDJ2</accession>
<keyword evidence="2" id="KW-0812">Transmembrane</keyword>
<gene>
    <name evidence="3" type="ORF">BMERY_0591</name>
</gene>
<feature type="region of interest" description="Disordered" evidence="1">
    <location>
        <begin position="226"/>
        <end position="249"/>
    </location>
</feature>
<protein>
    <submittedName>
        <fullName evidence="3">Phosphohydrolase</fullName>
    </submittedName>
</protein>